<dbReference type="KEGG" id="pthv:CE140_07825"/>
<dbReference type="GO" id="GO:0006351">
    <property type="term" value="P:DNA-templated transcription"/>
    <property type="evidence" value="ECO:0007669"/>
    <property type="project" value="TreeGrafter"/>
</dbReference>
<dbReference type="InterPro" id="IPR058163">
    <property type="entry name" value="LysR-type_TF_proteobact-type"/>
</dbReference>
<sequence>MDKLGAFSTFLAVADSGSFSRAAKQLGKTPSAITKTISHLEEELGVQLLVRSTHHTTLTDAGYIYLKTARQLVLSLDEAAEEISQLRGGINGPLRIASPMAFGKAFLADACADFLSSYPNIQLSVTLGDVPINLDEGGYDLALRVGESDRIISKVIARNTVYLCASPSYLARKEIAIHPDNLHAQDWLLYRNPLLSRNFWRASYQGEVFKFPFPKKPLVECDNYDFLLTQALAGRGLLIVPQWSAAPLIAQGQLVQVMPDYLIDPEAFGPNLVAVYPSHHRSTRKVIVFIEHLRGFLTSRALD</sequence>
<accession>A0A2Z4ZPX7</accession>
<dbReference type="Pfam" id="PF03466">
    <property type="entry name" value="LysR_substrate"/>
    <property type="match status" value="1"/>
</dbReference>
<gene>
    <name evidence="6" type="ORF">CEQ51_07665</name>
</gene>
<evidence type="ECO:0000256" key="1">
    <source>
        <dbReference type="ARBA" id="ARBA00009437"/>
    </source>
</evidence>
<dbReference type="PANTHER" id="PTHR30537">
    <property type="entry name" value="HTH-TYPE TRANSCRIPTIONAL REGULATOR"/>
    <property type="match status" value="1"/>
</dbReference>
<evidence type="ECO:0000256" key="3">
    <source>
        <dbReference type="ARBA" id="ARBA00023125"/>
    </source>
</evidence>
<dbReference type="EMBL" id="CP022202">
    <property type="protein sequence ID" value="AXA59952.1"/>
    <property type="molecule type" value="Genomic_DNA"/>
</dbReference>
<dbReference type="InterPro" id="IPR036390">
    <property type="entry name" value="WH_DNA-bd_sf"/>
</dbReference>
<evidence type="ECO:0000256" key="4">
    <source>
        <dbReference type="ARBA" id="ARBA00023163"/>
    </source>
</evidence>
<evidence type="ECO:0000259" key="5">
    <source>
        <dbReference type="PROSITE" id="PS50931"/>
    </source>
</evidence>
<dbReference type="InterPro" id="IPR000847">
    <property type="entry name" value="LysR_HTH_N"/>
</dbReference>
<comment type="similarity">
    <text evidence="1">Belongs to the LysR transcriptional regulatory family.</text>
</comment>
<evidence type="ECO:0000313" key="6">
    <source>
        <dbReference type="EMBL" id="AXA59952.1"/>
    </source>
</evidence>
<dbReference type="SUPFAM" id="SSF53850">
    <property type="entry name" value="Periplasmic binding protein-like II"/>
    <property type="match status" value="1"/>
</dbReference>
<evidence type="ECO:0000313" key="7">
    <source>
        <dbReference type="Proteomes" id="UP000251666"/>
    </source>
</evidence>
<dbReference type="InterPro" id="IPR036388">
    <property type="entry name" value="WH-like_DNA-bd_sf"/>
</dbReference>
<dbReference type="PRINTS" id="PR00039">
    <property type="entry name" value="HTHLYSR"/>
</dbReference>
<dbReference type="RefSeq" id="WP_208666789.1">
    <property type="nucleotide sequence ID" value="NZ_CP022201.1"/>
</dbReference>
<keyword evidence="4" id="KW-0804">Transcription</keyword>
<dbReference type="Gene3D" id="1.10.10.10">
    <property type="entry name" value="Winged helix-like DNA-binding domain superfamily/Winged helix DNA-binding domain"/>
    <property type="match status" value="1"/>
</dbReference>
<dbReference type="FunFam" id="1.10.10.10:FF:000001">
    <property type="entry name" value="LysR family transcriptional regulator"/>
    <property type="match status" value="1"/>
</dbReference>
<organism evidence="6 7">
    <name type="scientific">Pseudomonas thivervalensis</name>
    <dbReference type="NCBI Taxonomy" id="86265"/>
    <lineage>
        <taxon>Bacteria</taxon>
        <taxon>Pseudomonadati</taxon>
        <taxon>Pseudomonadota</taxon>
        <taxon>Gammaproteobacteria</taxon>
        <taxon>Pseudomonadales</taxon>
        <taxon>Pseudomonadaceae</taxon>
        <taxon>Pseudomonas</taxon>
    </lineage>
</organism>
<evidence type="ECO:0000256" key="2">
    <source>
        <dbReference type="ARBA" id="ARBA00023015"/>
    </source>
</evidence>
<proteinExistence type="inferred from homology"/>
<reference evidence="7" key="1">
    <citation type="journal article" date="2021" name="Front. Microbiol.">
        <title>Genomic Analysis of the 1-Aminocyclopropane-1-Carboxylate Deaminase-Producing Pseudomonas thivervalensis SC5 Reveals Its Multifaceted Roles in Soil and in Beneficial Interactions With Plants.</title>
        <authorList>
            <person name="Nascimento F.X."/>
            <person name="Uron P."/>
            <person name="Glick B.R."/>
            <person name="Giachini A."/>
            <person name="Rossi M.J."/>
        </authorList>
    </citation>
    <scope>NUCLEOTIDE SEQUENCE [LARGE SCALE GENOMIC DNA]</scope>
    <source>
        <strain evidence="7">PLM3</strain>
    </source>
</reference>
<feature type="domain" description="HTH lysR-type" evidence="5">
    <location>
        <begin position="1"/>
        <end position="59"/>
    </location>
</feature>
<keyword evidence="7" id="KW-1185">Reference proteome</keyword>
<dbReference type="PROSITE" id="PS50931">
    <property type="entry name" value="HTH_LYSR"/>
    <property type="match status" value="1"/>
</dbReference>
<dbReference type="CDD" id="cd08422">
    <property type="entry name" value="PBP2_CrgA_like"/>
    <property type="match status" value="1"/>
</dbReference>
<dbReference type="GO" id="GO:0003700">
    <property type="term" value="F:DNA-binding transcription factor activity"/>
    <property type="evidence" value="ECO:0007669"/>
    <property type="project" value="InterPro"/>
</dbReference>
<keyword evidence="3" id="KW-0238">DNA-binding</keyword>
<dbReference type="GO" id="GO:0043565">
    <property type="term" value="F:sequence-specific DNA binding"/>
    <property type="evidence" value="ECO:0007669"/>
    <property type="project" value="TreeGrafter"/>
</dbReference>
<dbReference type="InterPro" id="IPR005119">
    <property type="entry name" value="LysR_subst-bd"/>
</dbReference>
<name>A0A2Z4ZPX7_9PSED</name>
<dbReference type="Pfam" id="PF00126">
    <property type="entry name" value="HTH_1"/>
    <property type="match status" value="1"/>
</dbReference>
<protein>
    <submittedName>
        <fullName evidence="6">LysR family transcriptional regulator</fullName>
    </submittedName>
</protein>
<dbReference type="Proteomes" id="UP000251666">
    <property type="component" value="Chromosome"/>
</dbReference>
<dbReference type="PANTHER" id="PTHR30537:SF5">
    <property type="entry name" value="HTH-TYPE TRANSCRIPTIONAL ACTIVATOR TTDR-RELATED"/>
    <property type="match status" value="1"/>
</dbReference>
<dbReference type="SUPFAM" id="SSF46785">
    <property type="entry name" value="Winged helix' DNA-binding domain"/>
    <property type="match status" value="1"/>
</dbReference>
<dbReference type="AlphaFoldDB" id="A0A2Z4ZPX7"/>
<dbReference type="Gene3D" id="3.40.190.290">
    <property type="match status" value="1"/>
</dbReference>
<keyword evidence="2" id="KW-0805">Transcription regulation</keyword>